<dbReference type="PANTHER" id="PTHR10066">
    <property type="entry name" value="BETA-GLUCURONIDASE"/>
    <property type="match status" value="1"/>
</dbReference>
<dbReference type="EC" id="3.2.1.31" evidence="2"/>
<evidence type="ECO:0000256" key="3">
    <source>
        <dbReference type="ARBA" id="ARBA00016205"/>
    </source>
</evidence>
<dbReference type="SUPFAM" id="SSF51445">
    <property type="entry name" value="(Trans)glycosidases"/>
    <property type="match status" value="1"/>
</dbReference>
<evidence type="ECO:0000256" key="4">
    <source>
        <dbReference type="ARBA" id="ARBA00022801"/>
    </source>
</evidence>
<dbReference type="Proteomes" id="UP000229095">
    <property type="component" value="Unassembled WGS sequence"/>
</dbReference>
<dbReference type="GO" id="GO:0005975">
    <property type="term" value="P:carbohydrate metabolic process"/>
    <property type="evidence" value="ECO:0007669"/>
    <property type="project" value="InterPro"/>
</dbReference>
<dbReference type="NCBIfam" id="NF007538">
    <property type="entry name" value="PRK10150.1"/>
    <property type="match status" value="1"/>
</dbReference>
<dbReference type="InterPro" id="IPR036156">
    <property type="entry name" value="Beta-gal/glucu_dom_sf"/>
</dbReference>
<feature type="domain" description="Glycoside hydrolase family 2 immunoglobulin-like beta-sandwich" evidence="6">
    <location>
        <begin position="209"/>
        <end position="284"/>
    </location>
</feature>
<evidence type="ECO:0000256" key="1">
    <source>
        <dbReference type="ARBA" id="ARBA00007401"/>
    </source>
</evidence>
<dbReference type="InterPro" id="IPR006102">
    <property type="entry name" value="Ig-like_GH2"/>
</dbReference>
<comment type="caution">
    <text evidence="9">The sequence shown here is derived from an EMBL/GenBank/DDBJ whole genome shotgun (WGS) entry which is preliminary data.</text>
</comment>
<dbReference type="Gene3D" id="3.20.20.80">
    <property type="entry name" value="Glycosidases"/>
    <property type="match status" value="1"/>
</dbReference>
<evidence type="ECO:0000259" key="6">
    <source>
        <dbReference type="Pfam" id="PF00703"/>
    </source>
</evidence>
<dbReference type="InterPro" id="IPR006101">
    <property type="entry name" value="Glyco_hydro_2"/>
</dbReference>
<dbReference type="Gene3D" id="2.60.40.10">
    <property type="entry name" value="Immunoglobulins"/>
    <property type="match status" value="1"/>
</dbReference>
<dbReference type="Pfam" id="PF00703">
    <property type="entry name" value="Glyco_hydro_2"/>
    <property type="match status" value="1"/>
</dbReference>
<evidence type="ECO:0000256" key="2">
    <source>
        <dbReference type="ARBA" id="ARBA00012761"/>
    </source>
</evidence>
<feature type="domain" description="Glycoside hydrolase family 2 catalytic" evidence="7">
    <location>
        <begin position="286"/>
        <end position="611"/>
    </location>
</feature>
<dbReference type="PANTHER" id="PTHR10066:SF67">
    <property type="entry name" value="BETA-GLUCURONIDASE"/>
    <property type="match status" value="1"/>
</dbReference>
<dbReference type="InterPro" id="IPR017853">
    <property type="entry name" value="GH"/>
</dbReference>
<keyword evidence="5" id="KW-0326">Glycosidase</keyword>
<proteinExistence type="inferred from homology"/>
<dbReference type="PRINTS" id="PR00132">
    <property type="entry name" value="GLHYDRLASE2"/>
</dbReference>
<evidence type="ECO:0000259" key="7">
    <source>
        <dbReference type="Pfam" id="PF02836"/>
    </source>
</evidence>
<comment type="similarity">
    <text evidence="1">Belongs to the glycosyl hydrolase 2 family.</text>
</comment>
<dbReference type="Pfam" id="PF02837">
    <property type="entry name" value="Glyco_hydro_2_N"/>
    <property type="match status" value="1"/>
</dbReference>
<dbReference type="RefSeq" id="WP_100510666.1">
    <property type="nucleotide sequence ID" value="NZ_PEBI01000002.1"/>
</dbReference>
<dbReference type="Pfam" id="PF02836">
    <property type="entry name" value="Glyco_hydro_2_C"/>
    <property type="match status" value="1"/>
</dbReference>
<dbReference type="SUPFAM" id="SSF49303">
    <property type="entry name" value="beta-Galactosidase/glucuronidase domain"/>
    <property type="match status" value="1"/>
</dbReference>
<dbReference type="GO" id="GO:0004566">
    <property type="term" value="F:beta-glucuronidase activity"/>
    <property type="evidence" value="ECO:0007669"/>
    <property type="project" value="UniProtKB-EC"/>
</dbReference>
<dbReference type="InterPro" id="IPR013783">
    <property type="entry name" value="Ig-like_fold"/>
</dbReference>
<accession>A0A2M9H998</accession>
<dbReference type="SUPFAM" id="SSF49785">
    <property type="entry name" value="Galactose-binding domain-like"/>
    <property type="match status" value="1"/>
</dbReference>
<feature type="domain" description="Glycosyl hydrolases family 2 sugar binding" evidence="8">
    <location>
        <begin position="16"/>
        <end position="183"/>
    </location>
</feature>
<evidence type="ECO:0000313" key="9">
    <source>
        <dbReference type="EMBL" id="PJM73376.1"/>
    </source>
</evidence>
<protein>
    <recommendedName>
        <fullName evidence="3">Beta-glucuronidase</fullName>
        <ecNumber evidence="2">3.2.1.31</ecNumber>
    </recommendedName>
</protein>
<sequence>MSFASLYPRVTATRRIQSMNGSWDFQFDPDSRGAEEGWANGLPNPTDMPVPASFADVFTDKYSREYTGDFWYVTELFVPGEWRDGSVDIRFDSATHAATVFVNGTEVARHEGGFLPFVAHINDAVRWNDYNTVAVRLNNELSWQTLPVGETHTLPDGTRMSAPYFDFYNYSGLQRNVSLLYTPNERIEDLDVVHRIDAGPDFNGVFADAHVDYRVVTSGNHDVEVVVLDECGIEVARANGKEGTLDIANAHLWNLRAAYLYRFVVRIKDGDDVIDEYFDEIGIRTVEVRDCRILVNGREVYLKGFGRHEDSNIHGRGFDPVVNKRDYEDMKWIGANSFRTSHYPYAEEQLYEADRDGFFVIDEAPTVGMFKSTMNFLGASGAVSDEKPKTFFDEESVQTETLAVHRRTLEEMVARDKRHASVCAWSLLNEPDTTSEAAVAYFENIFDLVAEIDTQKRPKTYASIMMAPAGVDKTHHVADFIMLNRYHGWYVNGGYAIAKGLIDMKAELEKWHELEPDKPVMFSEYGADTMAGVHKLPSVMWSEEYQVEVFKMWSEIFDSYDWIVGEQPWNLNDFQTTEGIMRVDGNKKGLFTRDRQPKMAAFYLRDRWTAIPDYKA</sequence>
<reference evidence="9 10" key="1">
    <citation type="submission" date="2017-10" db="EMBL/GenBank/DDBJ databases">
        <title>Draft genome sequences of strains TRE 1, TRE 9, TRE H and TRI 7, isolated from tamarins, belonging to four potential novel Bifidobacterium species.</title>
        <authorList>
            <person name="Mattarelli P."/>
            <person name="Modesto M."/>
            <person name="Puglisi E."/>
            <person name="Morelli L."/>
            <person name="Spezio C."/>
            <person name="Bonetti A."/>
            <person name="Sandri C."/>
        </authorList>
    </citation>
    <scope>NUCLEOTIDE SEQUENCE [LARGE SCALE GENOMIC DNA]</scope>
    <source>
        <strain evidence="10">TRE1</strain>
    </source>
</reference>
<dbReference type="InterPro" id="IPR008979">
    <property type="entry name" value="Galactose-bd-like_sf"/>
</dbReference>
<gene>
    <name evidence="9" type="ORF">CS006_04880</name>
</gene>
<dbReference type="OrthoDB" id="9762066at2"/>
<evidence type="ECO:0000313" key="10">
    <source>
        <dbReference type="Proteomes" id="UP000229095"/>
    </source>
</evidence>
<evidence type="ECO:0000259" key="8">
    <source>
        <dbReference type="Pfam" id="PF02837"/>
    </source>
</evidence>
<evidence type="ECO:0000256" key="5">
    <source>
        <dbReference type="ARBA" id="ARBA00023295"/>
    </source>
</evidence>
<keyword evidence="4" id="KW-0378">Hydrolase</keyword>
<name>A0A2M9H998_9BIFI</name>
<dbReference type="InterPro" id="IPR006103">
    <property type="entry name" value="Glyco_hydro_2_cat"/>
</dbReference>
<dbReference type="InterPro" id="IPR006104">
    <property type="entry name" value="Glyco_hydro_2_N"/>
</dbReference>
<keyword evidence="10" id="KW-1185">Reference proteome</keyword>
<organism evidence="9 10">
    <name type="scientific">Bifidobacterium primatium</name>
    <dbReference type="NCBI Taxonomy" id="2045438"/>
    <lineage>
        <taxon>Bacteria</taxon>
        <taxon>Bacillati</taxon>
        <taxon>Actinomycetota</taxon>
        <taxon>Actinomycetes</taxon>
        <taxon>Bifidobacteriales</taxon>
        <taxon>Bifidobacteriaceae</taxon>
        <taxon>Bifidobacterium</taxon>
    </lineage>
</organism>
<dbReference type="GO" id="GO:0019391">
    <property type="term" value="P:glucuronoside catabolic process"/>
    <property type="evidence" value="ECO:0007669"/>
    <property type="project" value="TreeGrafter"/>
</dbReference>
<dbReference type="FunFam" id="3.20.20.80:FF:000080">
    <property type="entry name" value="Beta-glucuronidase UidA"/>
    <property type="match status" value="1"/>
</dbReference>
<dbReference type="Gene3D" id="2.60.120.260">
    <property type="entry name" value="Galactose-binding domain-like"/>
    <property type="match status" value="1"/>
</dbReference>
<dbReference type="EMBL" id="PEBI01000002">
    <property type="protein sequence ID" value="PJM73376.1"/>
    <property type="molecule type" value="Genomic_DNA"/>
</dbReference>
<dbReference type="AlphaFoldDB" id="A0A2M9H998"/>
<dbReference type="GO" id="GO:0030246">
    <property type="term" value="F:carbohydrate binding"/>
    <property type="evidence" value="ECO:0007669"/>
    <property type="project" value="TreeGrafter"/>
</dbReference>